<keyword evidence="1" id="KW-1133">Transmembrane helix</keyword>
<dbReference type="InterPro" id="IPR032083">
    <property type="entry name" value="DUF4811"/>
</dbReference>
<organism evidence="2 3">
    <name type="scientific">Furfurilactobacillus rossiae DSM 15814</name>
    <dbReference type="NCBI Taxonomy" id="1114972"/>
    <lineage>
        <taxon>Bacteria</taxon>
        <taxon>Bacillati</taxon>
        <taxon>Bacillota</taxon>
        <taxon>Bacilli</taxon>
        <taxon>Lactobacillales</taxon>
        <taxon>Lactobacillaceae</taxon>
        <taxon>Furfurilactobacillus</taxon>
    </lineage>
</organism>
<comment type="caution">
    <text evidence="2">The sequence shown here is derived from an EMBL/GenBank/DDBJ whole genome shotgun (WGS) entry which is preliminary data.</text>
</comment>
<feature type="transmembrane region" description="Helical" evidence="1">
    <location>
        <begin position="28"/>
        <end position="46"/>
    </location>
</feature>
<protein>
    <recommendedName>
        <fullName evidence="4">DUF4811 domain-containing protein</fullName>
    </recommendedName>
</protein>
<dbReference type="Proteomes" id="UP000051999">
    <property type="component" value="Unassembled WGS sequence"/>
</dbReference>
<evidence type="ECO:0000313" key="3">
    <source>
        <dbReference type="Proteomes" id="UP000051999"/>
    </source>
</evidence>
<accession>A0A0R1RB48</accession>
<reference evidence="2 3" key="1">
    <citation type="journal article" date="2015" name="Genome Announc.">
        <title>Expanding the biotechnology potential of lactobacilli through comparative genomics of 213 strains and associated genera.</title>
        <authorList>
            <person name="Sun Z."/>
            <person name="Harris H.M."/>
            <person name="McCann A."/>
            <person name="Guo C."/>
            <person name="Argimon S."/>
            <person name="Zhang W."/>
            <person name="Yang X."/>
            <person name="Jeffery I.B."/>
            <person name="Cooney J.C."/>
            <person name="Kagawa T.F."/>
            <person name="Liu W."/>
            <person name="Song Y."/>
            <person name="Salvetti E."/>
            <person name="Wrobel A."/>
            <person name="Rasinkangas P."/>
            <person name="Parkhill J."/>
            <person name="Rea M.C."/>
            <person name="O'Sullivan O."/>
            <person name="Ritari J."/>
            <person name="Douillard F.P."/>
            <person name="Paul Ross R."/>
            <person name="Yang R."/>
            <person name="Briner A.E."/>
            <person name="Felis G.E."/>
            <person name="de Vos W.M."/>
            <person name="Barrangou R."/>
            <person name="Klaenhammer T.R."/>
            <person name="Caufield P.W."/>
            <person name="Cui Y."/>
            <person name="Zhang H."/>
            <person name="O'Toole P.W."/>
        </authorList>
    </citation>
    <scope>NUCLEOTIDE SEQUENCE [LARGE SCALE GENOMIC DNA]</scope>
    <source>
        <strain evidence="2 3">DSM 15814</strain>
    </source>
</reference>
<dbReference type="EMBL" id="AZFF01000013">
    <property type="protein sequence ID" value="KRL53948.1"/>
    <property type="molecule type" value="Genomic_DNA"/>
</dbReference>
<evidence type="ECO:0008006" key="4">
    <source>
        <dbReference type="Google" id="ProtNLM"/>
    </source>
</evidence>
<evidence type="ECO:0000313" key="2">
    <source>
        <dbReference type="EMBL" id="KRL53948.1"/>
    </source>
</evidence>
<keyword evidence="1" id="KW-0812">Transmembrane</keyword>
<dbReference type="PATRIC" id="fig|1114972.6.peg.783"/>
<evidence type="ECO:0000256" key="1">
    <source>
        <dbReference type="SAM" id="Phobius"/>
    </source>
</evidence>
<name>A0A0R1RB48_9LACO</name>
<dbReference type="eggNOG" id="ENOG5033737">
    <property type="taxonomic scope" value="Bacteria"/>
</dbReference>
<proteinExistence type="predicted"/>
<gene>
    <name evidence="2" type="ORF">FD35_GL000779</name>
</gene>
<dbReference type="Pfam" id="PF16069">
    <property type="entry name" value="DUF4811"/>
    <property type="match status" value="1"/>
</dbReference>
<keyword evidence="3" id="KW-1185">Reference proteome</keyword>
<keyword evidence="1" id="KW-0472">Membrane</keyword>
<dbReference type="STRING" id="1114972.FD35_GL000779"/>
<dbReference type="OrthoDB" id="2249491at2"/>
<dbReference type="RefSeq" id="WP_017260977.1">
    <property type="nucleotide sequence ID" value="NZ_AUAW01000014.1"/>
</dbReference>
<dbReference type="AlphaFoldDB" id="A0A0R1RB48"/>
<sequence>MILATLVIGAIALFICFVYINNRTWQIIGTLLSIIVLCGSLFMITANDHSHFGMHKVTTTTTKQIYSASGSNANGVNMVLYQNVGTKGTENVQIYATKANQKKPGHTQADEFTTNTIKKASGNTATLKTSETRWEYKSHTAKVWFGIAKENHKLTKRTNTFYLPSSWLHLSTSQAKKLQGQMAKMQTPQAKAQMKQQAEAYVKAKMQADIAKDPKLATDQATQAKLTKQYTAEFQSQLIKKAVASVK</sequence>